<dbReference type="GO" id="GO:0030428">
    <property type="term" value="C:cell septum"/>
    <property type="evidence" value="ECO:0007669"/>
    <property type="project" value="TreeGrafter"/>
</dbReference>
<dbReference type="Pfam" id="PF05164">
    <property type="entry name" value="ZapA"/>
    <property type="match status" value="1"/>
</dbReference>
<evidence type="ECO:0000313" key="11">
    <source>
        <dbReference type="Proteomes" id="UP000441717"/>
    </source>
</evidence>
<dbReference type="InterPro" id="IPR007838">
    <property type="entry name" value="Cell_div_ZapA-like"/>
</dbReference>
<dbReference type="InterPro" id="IPR053712">
    <property type="entry name" value="Bac_CellDiv_Activator"/>
</dbReference>
<evidence type="ECO:0000256" key="1">
    <source>
        <dbReference type="ARBA" id="ARBA00004496"/>
    </source>
</evidence>
<evidence type="ECO:0000256" key="5">
    <source>
        <dbReference type="ARBA" id="ARBA00023210"/>
    </source>
</evidence>
<comment type="function">
    <text evidence="7">Activator of cell division through the inhibition of FtsZ GTPase activity, therefore promoting FtsZ assembly into bundles of protofilaments necessary for the formation of the division Z ring. It is recruited early at mid-cell but it is not essential for cell division.</text>
</comment>
<evidence type="ECO:0000256" key="6">
    <source>
        <dbReference type="ARBA" id="ARBA00023306"/>
    </source>
</evidence>
<comment type="subunit">
    <text evidence="8">Homodimer. Interacts with FtsZ.</text>
</comment>
<comment type="caution">
    <text evidence="10">The sequence shown here is derived from an EMBL/GenBank/DDBJ whole genome shotgun (WGS) entry which is preliminary data.</text>
</comment>
<reference evidence="10 11" key="1">
    <citation type="submission" date="2019-10" db="EMBL/GenBank/DDBJ databases">
        <title>Comparative genomics of sulfur disproportionating microorganisms.</title>
        <authorList>
            <person name="Ward L.M."/>
            <person name="Bertran E."/>
            <person name="Johnston D."/>
        </authorList>
    </citation>
    <scope>NUCLEOTIDE SEQUENCE [LARGE SCALE GENOMIC DNA]</scope>
    <source>
        <strain evidence="10 11">DSM 14055</strain>
    </source>
</reference>
<evidence type="ECO:0000256" key="4">
    <source>
        <dbReference type="ARBA" id="ARBA00022618"/>
    </source>
</evidence>
<dbReference type="Proteomes" id="UP000441717">
    <property type="component" value="Unassembled WGS sequence"/>
</dbReference>
<keyword evidence="5" id="KW-0717">Septation</keyword>
<name>A0A6N7ISA5_9FIRM</name>
<gene>
    <name evidence="10" type="primary">zapA</name>
    <name evidence="10" type="ORF">GFC01_11165</name>
</gene>
<dbReference type="GO" id="GO:0000921">
    <property type="term" value="P:septin ring assembly"/>
    <property type="evidence" value="ECO:0007669"/>
    <property type="project" value="TreeGrafter"/>
</dbReference>
<dbReference type="GO" id="GO:0043093">
    <property type="term" value="P:FtsZ-dependent cytokinesis"/>
    <property type="evidence" value="ECO:0007669"/>
    <property type="project" value="TreeGrafter"/>
</dbReference>
<evidence type="ECO:0000256" key="3">
    <source>
        <dbReference type="ARBA" id="ARBA00022490"/>
    </source>
</evidence>
<proteinExistence type="predicted"/>
<keyword evidence="6" id="KW-0131">Cell cycle</keyword>
<dbReference type="GO" id="GO:0005829">
    <property type="term" value="C:cytosol"/>
    <property type="evidence" value="ECO:0007669"/>
    <property type="project" value="TreeGrafter"/>
</dbReference>
<keyword evidence="4 10" id="KW-0132">Cell division</keyword>
<organism evidence="10 11">
    <name type="scientific">Desulfofundulus thermobenzoicus</name>
    <dbReference type="NCBI Taxonomy" id="29376"/>
    <lineage>
        <taxon>Bacteria</taxon>
        <taxon>Bacillati</taxon>
        <taxon>Bacillota</taxon>
        <taxon>Clostridia</taxon>
        <taxon>Eubacteriales</taxon>
        <taxon>Peptococcaceae</taxon>
        <taxon>Desulfofundulus</taxon>
    </lineage>
</organism>
<evidence type="ECO:0000256" key="7">
    <source>
        <dbReference type="ARBA" id="ARBA00024910"/>
    </source>
</evidence>
<accession>A0A6N7ISA5</accession>
<evidence type="ECO:0000256" key="9">
    <source>
        <dbReference type="ARBA" id="ARBA00033158"/>
    </source>
</evidence>
<comment type="subcellular location">
    <subcellularLocation>
        <location evidence="1">Cytoplasm</location>
    </subcellularLocation>
</comment>
<keyword evidence="3" id="KW-0963">Cytoplasm</keyword>
<dbReference type="PANTHER" id="PTHR34981">
    <property type="entry name" value="CELL DIVISION PROTEIN ZAPA"/>
    <property type="match status" value="1"/>
</dbReference>
<dbReference type="RefSeq" id="WP_152947236.1">
    <property type="nucleotide sequence ID" value="NZ_WHYR01000029.1"/>
</dbReference>
<dbReference type="GO" id="GO:0000917">
    <property type="term" value="P:division septum assembly"/>
    <property type="evidence" value="ECO:0007669"/>
    <property type="project" value="UniProtKB-KW"/>
</dbReference>
<dbReference type="InterPro" id="IPR036192">
    <property type="entry name" value="Cell_div_ZapA-like_sf"/>
</dbReference>
<dbReference type="AlphaFoldDB" id="A0A6N7ISA5"/>
<evidence type="ECO:0000313" key="10">
    <source>
        <dbReference type="EMBL" id="MQL52811.1"/>
    </source>
</evidence>
<dbReference type="OrthoDB" id="9808604at2"/>
<keyword evidence="11" id="KW-1185">Reference proteome</keyword>
<dbReference type="SUPFAM" id="SSF102829">
    <property type="entry name" value="Cell division protein ZapA-like"/>
    <property type="match status" value="1"/>
</dbReference>
<evidence type="ECO:0000256" key="8">
    <source>
        <dbReference type="ARBA" id="ARBA00026068"/>
    </source>
</evidence>
<sequence>MAEKETQKETRVEVEIFGEYYTLKGDAPEEYLRMLAQYVNKKIRQVITRNPRLGLTRAALLTALNIADELMKLQKEYDELAKLLEVDRKVK</sequence>
<dbReference type="GO" id="GO:0032153">
    <property type="term" value="C:cell division site"/>
    <property type="evidence" value="ECO:0007669"/>
    <property type="project" value="TreeGrafter"/>
</dbReference>
<dbReference type="Gene3D" id="6.10.250.790">
    <property type="match status" value="1"/>
</dbReference>
<evidence type="ECO:0000256" key="2">
    <source>
        <dbReference type="ARBA" id="ARBA00015195"/>
    </source>
</evidence>
<dbReference type="EMBL" id="WHYR01000029">
    <property type="protein sequence ID" value="MQL52811.1"/>
    <property type="molecule type" value="Genomic_DNA"/>
</dbReference>
<dbReference type="PANTHER" id="PTHR34981:SF1">
    <property type="entry name" value="CELL DIVISION PROTEIN ZAPA"/>
    <property type="match status" value="1"/>
</dbReference>
<protein>
    <recommendedName>
        <fullName evidence="2">Cell division protein ZapA</fullName>
    </recommendedName>
    <alternativeName>
        <fullName evidence="9">Z ring-associated protein ZapA</fullName>
    </alternativeName>
</protein>